<evidence type="ECO:0000256" key="10">
    <source>
        <dbReference type="ARBA" id="ARBA00048045"/>
    </source>
</evidence>
<dbReference type="GO" id="GO:0002100">
    <property type="term" value="P:tRNA wobble adenosine to inosine editing"/>
    <property type="evidence" value="ECO:0007669"/>
    <property type="project" value="InterPro"/>
</dbReference>
<dbReference type="InterPro" id="IPR058535">
    <property type="entry name" value="MafB19-deam"/>
</dbReference>
<keyword evidence="6" id="KW-0819">tRNA processing</keyword>
<dbReference type="PANTHER" id="PTHR11079">
    <property type="entry name" value="CYTOSINE DEAMINASE FAMILY MEMBER"/>
    <property type="match status" value="1"/>
</dbReference>
<dbReference type="SUPFAM" id="SSF53927">
    <property type="entry name" value="Cytidine deaminase-like"/>
    <property type="match status" value="1"/>
</dbReference>
<proteinExistence type="inferred from homology"/>
<dbReference type="FunFam" id="3.40.140.10:FF:000005">
    <property type="entry name" value="tRNA-specific adenosine deaminase"/>
    <property type="match status" value="1"/>
</dbReference>
<evidence type="ECO:0000256" key="6">
    <source>
        <dbReference type="ARBA" id="ARBA00022694"/>
    </source>
</evidence>
<dbReference type="PANTHER" id="PTHR11079:SF202">
    <property type="entry name" value="TRNA-SPECIFIC ADENOSINE DEAMINASE"/>
    <property type="match status" value="1"/>
</dbReference>
<dbReference type="PROSITE" id="PS00903">
    <property type="entry name" value="CYT_DCMP_DEAMINASES_1"/>
    <property type="match status" value="1"/>
</dbReference>
<evidence type="ECO:0000256" key="7">
    <source>
        <dbReference type="ARBA" id="ARBA00022723"/>
    </source>
</evidence>
<dbReference type="Gene3D" id="3.40.140.10">
    <property type="entry name" value="Cytidine Deaminase, domain 2"/>
    <property type="match status" value="1"/>
</dbReference>
<dbReference type="PROSITE" id="PS51747">
    <property type="entry name" value="CYT_DCMP_DEAMINASES_2"/>
    <property type="match status" value="1"/>
</dbReference>
<dbReference type="InterPro" id="IPR016193">
    <property type="entry name" value="Cytidine_deaminase-like"/>
</dbReference>
<reference evidence="12" key="1">
    <citation type="submission" date="2019-10" db="EMBL/GenBank/DDBJ databases">
        <title>Metagenomic sequencing of thiosulfate-disproportionating enrichment culture.</title>
        <authorList>
            <person name="Umezawa K."/>
            <person name="Kojima H."/>
            <person name="Fukui M."/>
        </authorList>
    </citation>
    <scope>NUCLEOTIDE SEQUENCE</scope>
    <source>
        <strain evidence="12">45J</strain>
    </source>
</reference>
<dbReference type="AlphaFoldDB" id="A0A5J4L7P0"/>
<dbReference type="EMBL" id="BLAB01000001">
    <property type="protein sequence ID" value="GER94189.1"/>
    <property type="molecule type" value="Genomic_DNA"/>
</dbReference>
<evidence type="ECO:0000259" key="11">
    <source>
        <dbReference type="PROSITE" id="PS51747"/>
    </source>
</evidence>
<dbReference type="Pfam" id="PF14437">
    <property type="entry name" value="MafB19-deam"/>
    <property type="match status" value="1"/>
</dbReference>
<accession>A0A5J4L7P0</accession>
<sequence>MNHELYMRLAIKEAEKAFNEDEVPVGAVLVIEDEIIACAHNMRETTFDPIAHAEVIVLKEAAQKIKNWRLTGATLYVTKEPCIMCAGAMINARLGKVVYGCEDTKAGAVKSLYQLLSDKRLNHQVEVVSGVLEDECAELLKKFFKERR</sequence>
<evidence type="ECO:0000256" key="3">
    <source>
        <dbReference type="ARBA" id="ARBA00011738"/>
    </source>
</evidence>
<dbReference type="EC" id="3.5.4.33" evidence="4"/>
<comment type="catalytic activity">
    <reaction evidence="10">
        <text>adenosine(34) in tRNA + H2O + H(+) = inosine(34) in tRNA + NH4(+)</text>
        <dbReference type="Rhea" id="RHEA:43168"/>
        <dbReference type="Rhea" id="RHEA-COMP:10373"/>
        <dbReference type="Rhea" id="RHEA-COMP:10374"/>
        <dbReference type="ChEBI" id="CHEBI:15377"/>
        <dbReference type="ChEBI" id="CHEBI:15378"/>
        <dbReference type="ChEBI" id="CHEBI:28938"/>
        <dbReference type="ChEBI" id="CHEBI:74411"/>
        <dbReference type="ChEBI" id="CHEBI:82852"/>
        <dbReference type="EC" id="3.5.4.33"/>
    </reaction>
</comment>
<evidence type="ECO:0000256" key="9">
    <source>
        <dbReference type="ARBA" id="ARBA00022833"/>
    </source>
</evidence>
<evidence type="ECO:0000313" key="12">
    <source>
        <dbReference type="EMBL" id="GER94189.1"/>
    </source>
</evidence>
<evidence type="ECO:0000256" key="5">
    <source>
        <dbReference type="ARBA" id="ARBA00019216"/>
    </source>
</evidence>
<dbReference type="CDD" id="cd01285">
    <property type="entry name" value="nucleoside_deaminase"/>
    <property type="match status" value="1"/>
</dbReference>
<keyword evidence="8" id="KW-0378">Hydrolase</keyword>
<protein>
    <recommendedName>
        <fullName evidence="5">tRNA-specific adenosine deaminase 2</fullName>
        <ecNumber evidence="4">3.5.4.33</ecNumber>
    </recommendedName>
</protein>
<dbReference type="InterPro" id="IPR016192">
    <property type="entry name" value="APOBEC/CMP_deaminase_Zn-bd"/>
</dbReference>
<comment type="similarity">
    <text evidence="2">Belongs to the cytidine and deoxycytidylate deaminase family. ADAT2 subfamily.</text>
</comment>
<comment type="subunit">
    <text evidence="3">Homodimer.</text>
</comment>
<dbReference type="NCBIfam" id="NF008113">
    <property type="entry name" value="PRK10860.1"/>
    <property type="match status" value="1"/>
</dbReference>
<keyword evidence="9" id="KW-0862">Zinc</keyword>
<dbReference type="GO" id="GO:0052717">
    <property type="term" value="F:tRNA-specific adenosine-34 deaminase activity"/>
    <property type="evidence" value="ECO:0007669"/>
    <property type="project" value="UniProtKB-EC"/>
</dbReference>
<evidence type="ECO:0000256" key="4">
    <source>
        <dbReference type="ARBA" id="ARBA00012740"/>
    </source>
</evidence>
<keyword evidence="7" id="KW-0479">Metal-binding</keyword>
<comment type="cofactor">
    <cofactor evidence="1">
        <name>Zn(2+)</name>
        <dbReference type="ChEBI" id="CHEBI:29105"/>
    </cofactor>
</comment>
<evidence type="ECO:0000256" key="2">
    <source>
        <dbReference type="ARBA" id="ARBA00010669"/>
    </source>
</evidence>
<comment type="caution">
    <text evidence="12">The sequence shown here is derived from an EMBL/GenBank/DDBJ whole genome shotgun (WGS) entry which is preliminary data.</text>
</comment>
<evidence type="ECO:0000256" key="1">
    <source>
        <dbReference type="ARBA" id="ARBA00001947"/>
    </source>
</evidence>
<dbReference type="InterPro" id="IPR028883">
    <property type="entry name" value="tRNA_aden_deaminase"/>
</dbReference>
<dbReference type="GO" id="GO:0008270">
    <property type="term" value="F:zinc ion binding"/>
    <property type="evidence" value="ECO:0007669"/>
    <property type="project" value="InterPro"/>
</dbReference>
<name>A0A5J4L7P0_9ZZZZ</name>
<feature type="domain" description="CMP/dCMP-type deaminase" evidence="11">
    <location>
        <begin position="1"/>
        <end position="120"/>
    </location>
</feature>
<dbReference type="InterPro" id="IPR002125">
    <property type="entry name" value="CMP_dCMP_dom"/>
</dbReference>
<dbReference type="HAMAP" id="MF_00972">
    <property type="entry name" value="tRNA_aden_deaminase"/>
    <property type="match status" value="1"/>
</dbReference>
<organism evidence="12">
    <name type="scientific">hot springs metagenome</name>
    <dbReference type="NCBI Taxonomy" id="433727"/>
    <lineage>
        <taxon>unclassified sequences</taxon>
        <taxon>metagenomes</taxon>
        <taxon>ecological metagenomes</taxon>
    </lineage>
</organism>
<gene>
    <name evidence="12" type="ORF">A45J_1948</name>
</gene>
<evidence type="ECO:0000256" key="8">
    <source>
        <dbReference type="ARBA" id="ARBA00022801"/>
    </source>
</evidence>